<evidence type="ECO:0000256" key="1">
    <source>
        <dbReference type="SAM" id="Phobius"/>
    </source>
</evidence>
<name>A0A0G4EB68_VITBC</name>
<keyword evidence="1" id="KW-1133">Transmembrane helix</keyword>
<feature type="signal peptide" evidence="2">
    <location>
        <begin position="1"/>
        <end position="16"/>
    </location>
</feature>
<gene>
    <name evidence="3" type="ORF">Vbra_1954</name>
</gene>
<feature type="transmembrane region" description="Helical" evidence="1">
    <location>
        <begin position="23"/>
        <end position="40"/>
    </location>
</feature>
<protein>
    <recommendedName>
        <fullName evidence="5">RING-type domain-containing protein</fullName>
    </recommendedName>
</protein>
<dbReference type="InParanoid" id="A0A0G4EB68"/>
<feature type="chain" id="PRO_5005187382" description="RING-type domain-containing protein" evidence="2">
    <location>
        <begin position="17"/>
        <end position="154"/>
    </location>
</feature>
<dbReference type="Proteomes" id="UP000041254">
    <property type="component" value="Unassembled WGS sequence"/>
</dbReference>
<keyword evidence="1" id="KW-0472">Membrane</keyword>
<dbReference type="InterPro" id="IPR013083">
    <property type="entry name" value="Znf_RING/FYVE/PHD"/>
</dbReference>
<dbReference type="AlphaFoldDB" id="A0A0G4EB68"/>
<evidence type="ECO:0000313" key="3">
    <source>
        <dbReference type="EMBL" id="CEL92744.1"/>
    </source>
</evidence>
<evidence type="ECO:0000313" key="4">
    <source>
        <dbReference type="Proteomes" id="UP000041254"/>
    </source>
</evidence>
<dbReference type="Gene3D" id="3.30.40.10">
    <property type="entry name" value="Zinc/RING finger domain, C3HC4 (zinc finger)"/>
    <property type="match status" value="1"/>
</dbReference>
<dbReference type="VEuPathDB" id="CryptoDB:Vbra_1954"/>
<keyword evidence="2" id="KW-0732">Signal</keyword>
<evidence type="ECO:0008006" key="5">
    <source>
        <dbReference type="Google" id="ProtNLM"/>
    </source>
</evidence>
<reference evidence="3 4" key="1">
    <citation type="submission" date="2014-11" db="EMBL/GenBank/DDBJ databases">
        <authorList>
            <person name="Zhu J."/>
            <person name="Qi W."/>
            <person name="Song R."/>
        </authorList>
    </citation>
    <scope>NUCLEOTIDE SEQUENCE [LARGE SCALE GENOMIC DNA]</scope>
</reference>
<keyword evidence="4" id="KW-1185">Reference proteome</keyword>
<proteinExistence type="predicted"/>
<evidence type="ECO:0000256" key="2">
    <source>
        <dbReference type="SAM" id="SignalP"/>
    </source>
</evidence>
<organism evidence="3 4">
    <name type="scientific">Vitrella brassicaformis (strain CCMP3155)</name>
    <dbReference type="NCBI Taxonomy" id="1169540"/>
    <lineage>
        <taxon>Eukaryota</taxon>
        <taxon>Sar</taxon>
        <taxon>Alveolata</taxon>
        <taxon>Colpodellida</taxon>
        <taxon>Vitrellaceae</taxon>
        <taxon>Vitrella</taxon>
    </lineage>
</organism>
<sequence>MGVTLNLLLTICEVAASLSGEGIAIAIGTGLAIACIGFMLKLKRNGASSAAAAPSRSHRRVMADVCVRKERRVPAAREEECNDNTEGGSCPICVGGFRGVAIRQYPCCLNKVCAPCYKRIRIERDTCPFCNVNLDFLDRKARLFVDLTRPLPGA</sequence>
<dbReference type="EMBL" id="CDMY01000104">
    <property type="protein sequence ID" value="CEL92744.1"/>
    <property type="molecule type" value="Genomic_DNA"/>
</dbReference>
<accession>A0A0G4EB68</accession>
<keyword evidence="1" id="KW-0812">Transmembrane</keyword>
<dbReference type="SUPFAM" id="SSF57850">
    <property type="entry name" value="RING/U-box"/>
    <property type="match status" value="1"/>
</dbReference>